<comment type="caution">
    <text evidence="21">The sequence shown here is derived from an EMBL/GenBank/DDBJ whole genome shotgun (WGS) entry which is preliminary data.</text>
</comment>
<dbReference type="Gene3D" id="1.20.1560.10">
    <property type="entry name" value="ABC transporter type 1, transmembrane domain"/>
    <property type="match status" value="1"/>
</dbReference>
<feature type="transmembrane region" description="Helical" evidence="17">
    <location>
        <begin position="594"/>
        <end position="618"/>
    </location>
</feature>
<dbReference type="InterPro" id="IPR017871">
    <property type="entry name" value="ABC_transporter-like_CS"/>
</dbReference>
<feature type="region of interest" description="Disordered" evidence="16">
    <location>
        <begin position="938"/>
        <end position="979"/>
    </location>
</feature>
<evidence type="ECO:0000256" key="9">
    <source>
        <dbReference type="ARBA" id="ARBA00022827"/>
    </source>
</evidence>
<dbReference type="Gene3D" id="3.40.50.300">
    <property type="entry name" value="P-loop containing nucleotide triphosphate hydrolases"/>
    <property type="match status" value="1"/>
</dbReference>
<keyword evidence="8" id="KW-0547">Nucleotide-binding</keyword>
<feature type="region of interest" description="Disordered" evidence="16">
    <location>
        <begin position="651"/>
        <end position="691"/>
    </location>
</feature>
<dbReference type="InterPro" id="IPR036640">
    <property type="entry name" value="ABC1_TM_sf"/>
</dbReference>
<dbReference type="GO" id="GO:0140359">
    <property type="term" value="F:ABC-type transporter activity"/>
    <property type="evidence" value="ECO:0007669"/>
    <property type="project" value="InterPro"/>
</dbReference>
<dbReference type="InterPro" id="IPR039261">
    <property type="entry name" value="FNR_nucleotide-bd"/>
</dbReference>
<comment type="similarity">
    <text evidence="13">Belongs to the ABC transporter superfamily. Siderophore-Fe(3+) uptake transporter (SIUT) (TC 3.A.1.21) family.</text>
</comment>
<feature type="compositionally biased region" description="Polar residues" evidence="16">
    <location>
        <begin position="938"/>
        <end position="948"/>
    </location>
</feature>
<proteinExistence type="inferred from homology"/>
<dbReference type="FunFam" id="3.40.50.300:FF:000221">
    <property type="entry name" value="Multidrug ABC transporter ATP-binding protein"/>
    <property type="match status" value="1"/>
</dbReference>
<organism evidence="21 22">
    <name type="scientific">Gulosibacter chungangensis</name>
    <dbReference type="NCBI Taxonomy" id="979746"/>
    <lineage>
        <taxon>Bacteria</taxon>
        <taxon>Bacillati</taxon>
        <taxon>Actinomycetota</taxon>
        <taxon>Actinomycetes</taxon>
        <taxon>Micrococcales</taxon>
        <taxon>Microbacteriaceae</taxon>
        <taxon>Gulosibacter</taxon>
    </lineage>
</organism>
<feature type="transmembrane region" description="Helical" evidence="17">
    <location>
        <begin position="477"/>
        <end position="497"/>
    </location>
</feature>
<gene>
    <name evidence="21" type="ORF">F8O05_03215</name>
</gene>
<dbReference type="SUPFAM" id="SSF52540">
    <property type="entry name" value="P-loop containing nucleoside triphosphate hydrolases"/>
    <property type="match status" value="1"/>
</dbReference>
<evidence type="ECO:0000256" key="1">
    <source>
        <dbReference type="ARBA" id="ARBA00001974"/>
    </source>
</evidence>
<dbReference type="EMBL" id="WBKB01000001">
    <property type="protein sequence ID" value="KAB1645358.1"/>
    <property type="molecule type" value="Genomic_DNA"/>
</dbReference>
<keyword evidence="4" id="KW-1003">Cell membrane</keyword>
<dbReference type="Proteomes" id="UP000433493">
    <property type="component" value="Unassembled WGS sequence"/>
</dbReference>
<dbReference type="PANTHER" id="PTHR24221">
    <property type="entry name" value="ATP-BINDING CASSETTE SUB-FAMILY B"/>
    <property type="match status" value="1"/>
</dbReference>
<sequence>MRTYGARDHEATVTEILPRTQHFIRVRMSSPTLMDDFVYLPTCFVRFWFPDVDDPESEQQRAYTITEIDEDAGTFAVDVVLHEPSGPASAWMMKAKPGDSVSVTPLGSTHFDVPEELPAGYLVIGDSASIPAINAILETVPNEVPLEIYLEEHDPKDRSIPLASHPLARFHWVPRRGETSLAAAIEDRDWSDWKVWAAPESGSLKHLRKRLRDDFGFPKSEIHAQAYWYYGREFGKKRPKNLVDETAIETAAPDAAGTVAAQEGASTPEALVTGERREVSEESVGAYAGDLPTSASRSAATMDSKASHVASSEPAPKRGAWKAEAGGRLLAPLKPTFILAGIAQGIITLVELAPFVLLVELARLLLSGAEAAQLWTLGVWAVALMGAGVLLSTALLLWLHAVDARFAKDLRQRLLRKLSRVPLGWFDARSSGQVKQLVQDDTLALHYLVTHAVPDAVAAAVAPITVLVYLFFVDWRIALLLLLPVLIYIVAMAIMVVQSGPRTGQAMKWAERMNVEAGSYLEGQPVVRVFGGAAASTFRARLGEYIQFLEDWQRPMSGQKAFIDLVTRPATFLLLICGLGTTLIVTGAMDPVSILPFLFLGTTFGARLLGVGYGLSGLRGGLLAARRIQVTLDEGELETLVSAPSVGSSAATVGSVQDASGRRAVPGRDPSDRDASSRDASPDAPGRDASGRVEFDRVGFSYRPGVPVISDLSLSLEPGTVTALVGPSGSGKSTLAALLARFHDVASGAIRIDGHDLREFTPDELYTKVGFVFQQTQLVHGTVRENIALAVPDATDEQIEAAARAAQLHDRIQTMPQGYDTVLGPDAALSGGERQRLTIARAILADTPVLVLDEATAFADPESEYLVQQALDRLTAGRTVLVIAHRLHTITGVDQIVVLEDGRLAELGNHETLITQAGRYRQLWDAGAAATLVGASTTVGASTEPGSDTATGAAKAANAGAATDTAETLTSASGEGQIR</sequence>
<dbReference type="InterPro" id="IPR017938">
    <property type="entry name" value="Riboflavin_synthase-like_b-brl"/>
</dbReference>
<evidence type="ECO:0000256" key="17">
    <source>
        <dbReference type="SAM" id="Phobius"/>
    </source>
</evidence>
<protein>
    <recommendedName>
        <fullName evidence="15">Mycobactin import ATP-binding/permease protein IrtA</fullName>
    </recommendedName>
</protein>
<keyword evidence="7 17" id="KW-0812">Transmembrane</keyword>
<comment type="subcellular location">
    <subcellularLocation>
        <location evidence="2">Cell inner membrane</location>
        <topology evidence="2">Multi-pass membrane protein</topology>
    </subcellularLocation>
</comment>
<dbReference type="Pfam" id="PF08021">
    <property type="entry name" value="FAD_binding_9"/>
    <property type="match status" value="1"/>
</dbReference>
<evidence type="ECO:0000256" key="5">
    <source>
        <dbReference type="ARBA" id="ARBA00022519"/>
    </source>
</evidence>
<keyword evidence="12 17" id="KW-0472">Membrane</keyword>
<evidence type="ECO:0000256" key="15">
    <source>
        <dbReference type="ARBA" id="ARBA00023488"/>
    </source>
</evidence>
<feature type="transmembrane region" description="Helical" evidence="17">
    <location>
        <begin position="445"/>
        <end position="471"/>
    </location>
</feature>
<evidence type="ECO:0000256" key="11">
    <source>
        <dbReference type="ARBA" id="ARBA00022989"/>
    </source>
</evidence>
<comment type="subunit">
    <text evidence="14">Forms a heterodimer with IrtB.</text>
</comment>
<feature type="transmembrane region" description="Helical" evidence="17">
    <location>
        <begin position="570"/>
        <end position="588"/>
    </location>
</feature>
<dbReference type="Gene3D" id="2.40.30.10">
    <property type="entry name" value="Translation factors"/>
    <property type="match status" value="1"/>
</dbReference>
<dbReference type="PROSITE" id="PS50929">
    <property type="entry name" value="ABC_TM1F"/>
    <property type="match status" value="1"/>
</dbReference>
<dbReference type="InterPro" id="IPR007037">
    <property type="entry name" value="SIP_rossman_dom"/>
</dbReference>
<evidence type="ECO:0000256" key="7">
    <source>
        <dbReference type="ARBA" id="ARBA00022692"/>
    </source>
</evidence>
<keyword evidence="11 17" id="KW-1133">Transmembrane helix</keyword>
<evidence type="ECO:0000256" key="3">
    <source>
        <dbReference type="ARBA" id="ARBA00022448"/>
    </source>
</evidence>
<dbReference type="SMART" id="SM00382">
    <property type="entry name" value="AAA"/>
    <property type="match status" value="1"/>
</dbReference>
<dbReference type="Pfam" id="PF04954">
    <property type="entry name" value="SIP"/>
    <property type="match status" value="1"/>
</dbReference>
<feature type="transmembrane region" description="Helical" evidence="17">
    <location>
        <begin position="377"/>
        <end position="399"/>
    </location>
</feature>
<keyword evidence="10 21" id="KW-0067">ATP-binding</keyword>
<feature type="domain" description="FAD-binding FR-type" evidence="20">
    <location>
        <begin position="6"/>
        <end position="114"/>
    </location>
</feature>
<evidence type="ECO:0000256" key="8">
    <source>
        <dbReference type="ARBA" id="ARBA00022741"/>
    </source>
</evidence>
<dbReference type="InterPro" id="IPR027417">
    <property type="entry name" value="P-loop_NTPase"/>
</dbReference>
<dbReference type="GO" id="GO:0034040">
    <property type="term" value="F:ATPase-coupled lipid transmembrane transporter activity"/>
    <property type="evidence" value="ECO:0007669"/>
    <property type="project" value="TreeGrafter"/>
</dbReference>
<dbReference type="OrthoDB" id="9806127at2"/>
<evidence type="ECO:0000259" key="19">
    <source>
        <dbReference type="PROSITE" id="PS50929"/>
    </source>
</evidence>
<dbReference type="InterPro" id="IPR013113">
    <property type="entry name" value="SIP_FAD-bd"/>
</dbReference>
<keyword evidence="9" id="KW-0274">FAD</keyword>
<dbReference type="PROSITE" id="PS00211">
    <property type="entry name" value="ABC_TRANSPORTER_1"/>
    <property type="match status" value="1"/>
</dbReference>
<dbReference type="InterPro" id="IPR003439">
    <property type="entry name" value="ABC_transporter-like_ATP-bd"/>
</dbReference>
<keyword evidence="5" id="KW-0997">Cell inner membrane</keyword>
<feature type="region of interest" description="Disordered" evidence="16">
    <location>
        <begin position="258"/>
        <end position="295"/>
    </location>
</feature>
<keyword evidence="22" id="KW-1185">Reference proteome</keyword>
<feature type="compositionally biased region" description="Low complexity" evidence="16">
    <location>
        <begin position="949"/>
        <end position="968"/>
    </location>
</feature>
<evidence type="ECO:0000313" key="21">
    <source>
        <dbReference type="EMBL" id="KAB1645358.1"/>
    </source>
</evidence>
<dbReference type="CDD" id="cd06193">
    <property type="entry name" value="siderophore_interacting"/>
    <property type="match status" value="1"/>
</dbReference>
<dbReference type="AlphaFoldDB" id="A0A7J5BGV4"/>
<dbReference type="GO" id="GO:0005886">
    <property type="term" value="C:plasma membrane"/>
    <property type="evidence" value="ECO:0007669"/>
    <property type="project" value="UniProtKB-SubCell"/>
</dbReference>
<feature type="compositionally biased region" description="Polar residues" evidence="16">
    <location>
        <begin position="969"/>
        <end position="979"/>
    </location>
</feature>
<dbReference type="Pfam" id="PF00664">
    <property type="entry name" value="ABC_membrane"/>
    <property type="match status" value="1"/>
</dbReference>
<feature type="compositionally biased region" description="Basic and acidic residues" evidence="16">
    <location>
        <begin position="669"/>
        <end position="691"/>
    </location>
</feature>
<evidence type="ECO:0000256" key="16">
    <source>
        <dbReference type="SAM" id="MobiDB-lite"/>
    </source>
</evidence>
<evidence type="ECO:0000256" key="10">
    <source>
        <dbReference type="ARBA" id="ARBA00022840"/>
    </source>
</evidence>
<accession>A0A7J5BGV4</accession>
<evidence type="ECO:0000259" key="18">
    <source>
        <dbReference type="PROSITE" id="PS50893"/>
    </source>
</evidence>
<feature type="domain" description="ABC transmembrane type-1" evidence="19">
    <location>
        <begin position="338"/>
        <end position="620"/>
    </location>
</feature>
<dbReference type="InterPro" id="IPR011527">
    <property type="entry name" value="ABC1_TM_dom"/>
</dbReference>
<keyword evidence="6" id="KW-0285">Flavoprotein</keyword>
<evidence type="ECO:0000256" key="14">
    <source>
        <dbReference type="ARBA" id="ARBA00023467"/>
    </source>
</evidence>
<dbReference type="GO" id="GO:0005524">
    <property type="term" value="F:ATP binding"/>
    <property type="evidence" value="ECO:0007669"/>
    <property type="project" value="UniProtKB-KW"/>
</dbReference>
<dbReference type="SUPFAM" id="SSF63380">
    <property type="entry name" value="Riboflavin synthase domain-like"/>
    <property type="match status" value="1"/>
</dbReference>
<name>A0A7J5BGV4_9MICO</name>
<feature type="domain" description="ABC transporter" evidence="18">
    <location>
        <begin position="693"/>
        <end position="926"/>
    </location>
</feature>
<evidence type="ECO:0000256" key="6">
    <source>
        <dbReference type="ARBA" id="ARBA00022630"/>
    </source>
</evidence>
<dbReference type="InterPro" id="IPR003593">
    <property type="entry name" value="AAA+_ATPase"/>
</dbReference>
<evidence type="ECO:0000313" key="22">
    <source>
        <dbReference type="Proteomes" id="UP000433493"/>
    </source>
</evidence>
<dbReference type="GO" id="GO:0016491">
    <property type="term" value="F:oxidoreductase activity"/>
    <property type="evidence" value="ECO:0007669"/>
    <property type="project" value="InterPro"/>
</dbReference>
<dbReference type="Pfam" id="PF00005">
    <property type="entry name" value="ABC_tran"/>
    <property type="match status" value="1"/>
</dbReference>
<dbReference type="InterPro" id="IPR039421">
    <property type="entry name" value="Type_1_exporter"/>
</dbReference>
<reference evidence="21 22" key="1">
    <citation type="submission" date="2019-09" db="EMBL/GenBank/DDBJ databases">
        <title>Phylogeny of genus Pseudoclavibacter and closely related genus.</title>
        <authorList>
            <person name="Li Y."/>
        </authorList>
    </citation>
    <scope>NUCLEOTIDE SEQUENCE [LARGE SCALE GENOMIC DNA]</scope>
    <source>
        <strain evidence="21 22">KCTC 13959</strain>
    </source>
</reference>
<evidence type="ECO:0000256" key="12">
    <source>
        <dbReference type="ARBA" id="ARBA00023136"/>
    </source>
</evidence>
<dbReference type="Gene3D" id="3.40.50.80">
    <property type="entry name" value="Nucleotide-binding domain of ferredoxin-NADP reductase (FNR) module"/>
    <property type="match status" value="1"/>
</dbReference>
<evidence type="ECO:0000256" key="2">
    <source>
        <dbReference type="ARBA" id="ARBA00004429"/>
    </source>
</evidence>
<feature type="transmembrane region" description="Helical" evidence="17">
    <location>
        <begin position="337"/>
        <end position="357"/>
    </location>
</feature>
<comment type="cofactor">
    <cofactor evidence="1">
        <name>FAD</name>
        <dbReference type="ChEBI" id="CHEBI:57692"/>
    </cofactor>
</comment>
<dbReference type="SUPFAM" id="SSF90123">
    <property type="entry name" value="ABC transporter transmembrane region"/>
    <property type="match status" value="1"/>
</dbReference>
<evidence type="ECO:0000259" key="20">
    <source>
        <dbReference type="PROSITE" id="PS51384"/>
    </source>
</evidence>
<dbReference type="InterPro" id="IPR017927">
    <property type="entry name" value="FAD-bd_FR_type"/>
</dbReference>
<evidence type="ECO:0000256" key="4">
    <source>
        <dbReference type="ARBA" id="ARBA00022475"/>
    </source>
</evidence>
<keyword evidence="3" id="KW-0813">Transport</keyword>
<dbReference type="PANTHER" id="PTHR24221:SF654">
    <property type="entry name" value="ATP-BINDING CASSETTE SUB-FAMILY B MEMBER 6"/>
    <property type="match status" value="1"/>
</dbReference>
<dbReference type="GO" id="GO:0016887">
    <property type="term" value="F:ATP hydrolysis activity"/>
    <property type="evidence" value="ECO:0007669"/>
    <property type="project" value="InterPro"/>
</dbReference>
<dbReference type="PROSITE" id="PS51384">
    <property type="entry name" value="FAD_FR"/>
    <property type="match status" value="1"/>
</dbReference>
<dbReference type="PROSITE" id="PS50893">
    <property type="entry name" value="ABC_TRANSPORTER_2"/>
    <property type="match status" value="1"/>
</dbReference>
<evidence type="ECO:0000256" key="13">
    <source>
        <dbReference type="ARBA" id="ARBA00023455"/>
    </source>
</evidence>